<name>A0A806JYF3_9BACT</name>
<dbReference type="AlphaFoldDB" id="A0A806JYF3"/>
<proteinExistence type="predicted"/>
<feature type="transmembrane region" description="Helical" evidence="1">
    <location>
        <begin position="16"/>
        <end position="34"/>
    </location>
</feature>
<evidence type="ECO:0000256" key="1">
    <source>
        <dbReference type="SAM" id="Phobius"/>
    </source>
</evidence>
<sequence>MRSSSNGRDVNSLSEFTSYIGPYGLHGAVVVFYWERRLPT</sequence>
<accession>A0A806JYF3</accession>
<keyword evidence="1" id="KW-0472">Membrane</keyword>
<reference evidence="2" key="1">
    <citation type="submission" date="2012-03" db="EMBL/GenBank/DDBJ databases">
        <title>Functional metagenomics reveals considerable lignocellulase gene clusters in the gut microbiome of a wood-feeding higher termite.</title>
        <authorList>
            <person name="Liu N."/>
        </authorList>
    </citation>
    <scope>NUCLEOTIDE SEQUENCE</scope>
</reference>
<protein>
    <submittedName>
        <fullName evidence="2">Uncharacterized protein</fullName>
    </submittedName>
</protein>
<keyword evidence="1" id="KW-1133">Transmembrane helix</keyword>
<dbReference type="EMBL" id="JQ844179">
    <property type="protein sequence ID" value="AGS51991.1"/>
    <property type="molecule type" value="Genomic_DNA"/>
</dbReference>
<organism evidence="2">
    <name type="scientific">uncultured bacterium contig00006</name>
    <dbReference type="NCBI Taxonomy" id="1181498"/>
    <lineage>
        <taxon>Bacteria</taxon>
        <taxon>environmental samples</taxon>
    </lineage>
</organism>
<keyword evidence="1" id="KW-0812">Transmembrane</keyword>
<evidence type="ECO:0000313" key="2">
    <source>
        <dbReference type="EMBL" id="AGS51991.1"/>
    </source>
</evidence>